<evidence type="ECO:0000313" key="13">
    <source>
        <dbReference type="Proteomes" id="UP001153620"/>
    </source>
</evidence>
<dbReference type="OrthoDB" id="417550at2759"/>
<reference evidence="12" key="1">
    <citation type="submission" date="2022-01" db="EMBL/GenBank/DDBJ databases">
        <authorList>
            <person name="King R."/>
        </authorList>
    </citation>
    <scope>NUCLEOTIDE SEQUENCE</scope>
</reference>
<dbReference type="SUPFAM" id="SSF51735">
    <property type="entry name" value="NAD(P)-binding Rossmann-fold domains"/>
    <property type="match status" value="1"/>
</dbReference>
<dbReference type="InterPro" id="IPR002328">
    <property type="entry name" value="ADH_Zn_CS"/>
</dbReference>
<evidence type="ECO:0000256" key="5">
    <source>
        <dbReference type="ARBA" id="ARBA00023027"/>
    </source>
</evidence>
<reference evidence="12" key="2">
    <citation type="submission" date="2022-10" db="EMBL/GenBank/DDBJ databases">
        <authorList>
            <consortium name="ENA_rothamsted_submissions"/>
            <consortium name="culmorum"/>
            <person name="King R."/>
        </authorList>
    </citation>
    <scope>NUCLEOTIDE SEQUENCE</scope>
</reference>
<dbReference type="Gene3D" id="3.40.50.720">
    <property type="entry name" value="NAD(P)-binding Rossmann-like Domain"/>
    <property type="match status" value="1"/>
</dbReference>
<keyword evidence="4" id="KW-0560">Oxidoreductase</keyword>
<dbReference type="GO" id="GO:0051903">
    <property type="term" value="F:S-(hydroxymethyl)glutathione dehydrogenase [NAD(P)+] activity"/>
    <property type="evidence" value="ECO:0007669"/>
    <property type="project" value="TreeGrafter"/>
</dbReference>
<dbReference type="FunFam" id="3.90.180.10:FF:000007">
    <property type="entry name" value="Alcohol dehydrogenase 6"/>
    <property type="match status" value="1"/>
</dbReference>
<feature type="domain" description="Alcohol dehydrogenase-like N-terminal" evidence="11">
    <location>
        <begin position="33"/>
        <end position="161"/>
    </location>
</feature>
<comment type="cofactor">
    <cofactor evidence="1 9">
        <name>Zn(2+)</name>
        <dbReference type="ChEBI" id="CHEBI:29105"/>
    </cofactor>
</comment>
<comment type="function">
    <text evidence="6">Alcohol dehydrogenase. Catalyzes the NAD-dependent oxidation of primary alcohols to the corresponding aldehydes. Oxidizes secondary alcohols to the corresponding ketones.</text>
</comment>
<comment type="similarity">
    <text evidence="7">Belongs to the zinc-containing alcohol dehydrogenase family. Class-V subfamily.</text>
</comment>
<evidence type="ECO:0000256" key="2">
    <source>
        <dbReference type="ARBA" id="ARBA00022723"/>
    </source>
</evidence>
<dbReference type="PANTHER" id="PTHR43880">
    <property type="entry name" value="ALCOHOL DEHYDROGENASE"/>
    <property type="match status" value="1"/>
</dbReference>
<proteinExistence type="inferred from homology"/>
<dbReference type="Pfam" id="PF00107">
    <property type="entry name" value="ADH_zinc_N"/>
    <property type="match status" value="1"/>
</dbReference>
<gene>
    <name evidence="12" type="ORF">CHIRRI_LOCUS6150</name>
</gene>
<feature type="domain" description="Alcohol dehydrogenase-like C-terminal" evidence="10">
    <location>
        <begin position="204"/>
        <end position="332"/>
    </location>
</feature>
<dbReference type="PANTHER" id="PTHR43880:SF12">
    <property type="entry name" value="ALCOHOL DEHYDROGENASE CLASS-3"/>
    <property type="match status" value="1"/>
</dbReference>
<keyword evidence="5" id="KW-0520">NAD</keyword>
<dbReference type="InterPro" id="IPR013154">
    <property type="entry name" value="ADH-like_N"/>
</dbReference>
<evidence type="ECO:0000256" key="9">
    <source>
        <dbReference type="RuleBase" id="RU361277"/>
    </source>
</evidence>
<dbReference type="InterPro" id="IPR013149">
    <property type="entry name" value="ADH-like_C"/>
</dbReference>
<dbReference type="InterPro" id="IPR011032">
    <property type="entry name" value="GroES-like_sf"/>
</dbReference>
<evidence type="ECO:0000256" key="3">
    <source>
        <dbReference type="ARBA" id="ARBA00022833"/>
    </source>
</evidence>
<keyword evidence="3 9" id="KW-0862">Zinc</keyword>
<evidence type="ECO:0000256" key="6">
    <source>
        <dbReference type="ARBA" id="ARBA00055159"/>
    </source>
</evidence>
<dbReference type="GO" id="GO:0005829">
    <property type="term" value="C:cytosol"/>
    <property type="evidence" value="ECO:0007669"/>
    <property type="project" value="TreeGrafter"/>
</dbReference>
<dbReference type="Proteomes" id="UP001153620">
    <property type="component" value="Chromosome 2"/>
</dbReference>
<dbReference type="Gene3D" id="3.90.180.10">
    <property type="entry name" value="Medium-chain alcohol dehydrogenases, catalytic domain"/>
    <property type="match status" value="1"/>
</dbReference>
<dbReference type="GO" id="GO:0004022">
    <property type="term" value="F:alcohol dehydrogenase (NAD+) activity"/>
    <property type="evidence" value="ECO:0007669"/>
    <property type="project" value="UniProtKB-ARBA"/>
</dbReference>
<evidence type="ECO:0000256" key="4">
    <source>
        <dbReference type="ARBA" id="ARBA00023002"/>
    </source>
</evidence>
<evidence type="ECO:0000259" key="11">
    <source>
        <dbReference type="Pfam" id="PF08240"/>
    </source>
</evidence>
<sequence length="375" mass="39860">MSEGKVITCRAAVAWKPQEPFKIEEIQVDPPKAGEVRVKVIHTGICHSDVSACSGKFIGVQFPVVVGHEASGIVESVGDGVENFKTGDHVITLFLPQCNKCRVCQKGNSNACLEFMGAQIRGVMPDGTSRISCRGETLYTFVGCSTFAEYTVVSEMNLAKINTNAPMEKVCLLSCGISTGYGSAVNTAGVTKGSTVAVWGLGTLGLAAIMGSKNAGATTIIGVDINPEKFKLAGELGATDFVNPKELTEPVEKYLMEKYGGAIDYTIECVGQVATMTQAFESCALGNGVCVLVGVADVTALLNISPASFLLGKVLKGCLFGSYKSKDAIPQLVEDFMNNKFNIDKFITHSLKLDDVNEGFDMLKSGKSIRSIINF</sequence>
<dbReference type="PROSITE" id="PS00059">
    <property type="entry name" value="ADH_ZINC"/>
    <property type="match status" value="1"/>
</dbReference>
<dbReference type="SUPFAM" id="SSF50129">
    <property type="entry name" value="GroES-like"/>
    <property type="match status" value="2"/>
</dbReference>
<protein>
    <recommendedName>
        <fullName evidence="8">Alcohol dehydrogenase 6</fullName>
    </recommendedName>
</protein>
<accession>A0A9N9RU24</accession>
<dbReference type="Pfam" id="PF08240">
    <property type="entry name" value="ADH_N"/>
    <property type="match status" value="1"/>
</dbReference>
<keyword evidence="2 9" id="KW-0479">Metal-binding</keyword>
<name>A0A9N9RU24_9DIPT</name>
<keyword evidence="13" id="KW-1185">Reference proteome</keyword>
<dbReference type="GO" id="GO:0046294">
    <property type="term" value="P:formaldehyde catabolic process"/>
    <property type="evidence" value="ECO:0007669"/>
    <property type="project" value="TreeGrafter"/>
</dbReference>
<dbReference type="FunFam" id="3.40.50.720:FF:000003">
    <property type="entry name" value="S-(hydroxymethyl)glutathione dehydrogenase"/>
    <property type="match status" value="1"/>
</dbReference>
<dbReference type="AlphaFoldDB" id="A0A9N9RU24"/>
<evidence type="ECO:0000256" key="1">
    <source>
        <dbReference type="ARBA" id="ARBA00001947"/>
    </source>
</evidence>
<organism evidence="12 13">
    <name type="scientific">Chironomus riparius</name>
    <dbReference type="NCBI Taxonomy" id="315576"/>
    <lineage>
        <taxon>Eukaryota</taxon>
        <taxon>Metazoa</taxon>
        <taxon>Ecdysozoa</taxon>
        <taxon>Arthropoda</taxon>
        <taxon>Hexapoda</taxon>
        <taxon>Insecta</taxon>
        <taxon>Pterygota</taxon>
        <taxon>Neoptera</taxon>
        <taxon>Endopterygota</taxon>
        <taxon>Diptera</taxon>
        <taxon>Nematocera</taxon>
        <taxon>Chironomoidea</taxon>
        <taxon>Chironomidae</taxon>
        <taxon>Chironominae</taxon>
        <taxon>Chironomus</taxon>
    </lineage>
</organism>
<evidence type="ECO:0000256" key="7">
    <source>
        <dbReference type="ARBA" id="ARBA00061014"/>
    </source>
</evidence>
<dbReference type="EMBL" id="OU895878">
    <property type="protein sequence ID" value="CAG9803249.1"/>
    <property type="molecule type" value="Genomic_DNA"/>
</dbReference>
<dbReference type="InterPro" id="IPR036291">
    <property type="entry name" value="NAD(P)-bd_dom_sf"/>
</dbReference>
<evidence type="ECO:0000256" key="8">
    <source>
        <dbReference type="ARBA" id="ARBA00074845"/>
    </source>
</evidence>
<dbReference type="GO" id="GO:0008270">
    <property type="term" value="F:zinc ion binding"/>
    <property type="evidence" value="ECO:0007669"/>
    <property type="project" value="InterPro"/>
</dbReference>
<evidence type="ECO:0000259" key="10">
    <source>
        <dbReference type="Pfam" id="PF00107"/>
    </source>
</evidence>
<evidence type="ECO:0000313" key="12">
    <source>
        <dbReference type="EMBL" id="CAG9803249.1"/>
    </source>
</evidence>